<evidence type="ECO:0000313" key="1">
    <source>
        <dbReference type="Proteomes" id="UP000095283"/>
    </source>
</evidence>
<keyword evidence="1" id="KW-1185">Reference proteome</keyword>
<accession>A0A1I7XHJ5</accession>
<dbReference type="WBParaSite" id="Hba_16983">
    <property type="protein sequence ID" value="Hba_16983"/>
    <property type="gene ID" value="Hba_16983"/>
</dbReference>
<dbReference type="AlphaFoldDB" id="A0A1I7XHJ5"/>
<reference evidence="2" key="1">
    <citation type="submission" date="2016-11" db="UniProtKB">
        <authorList>
            <consortium name="WormBaseParasite"/>
        </authorList>
    </citation>
    <scope>IDENTIFICATION</scope>
</reference>
<proteinExistence type="predicted"/>
<name>A0A1I7XHJ5_HETBA</name>
<evidence type="ECO:0000313" key="2">
    <source>
        <dbReference type="WBParaSite" id="Hba_16983"/>
    </source>
</evidence>
<organism evidence="1 2">
    <name type="scientific">Heterorhabditis bacteriophora</name>
    <name type="common">Entomopathogenic nematode worm</name>
    <dbReference type="NCBI Taxonomy" id="37862"/>
    <lineage>
        <taxon>Eukaryota</taxon>
        <taxon>Metazoa</taxon>
        <taxon>Ecdysozoa</taxon>
        <taxon>Nematoda</taxon>
        <taxon>Chromadorea</taxon>
        <taxon>Rhabditida</taxon>
        <taxon>Rhabditina</taxon>
        <taxon>Rhabditomorpha</taxon>
        <taxon>Strongyloidea</taxon>
        <taxon>Heterorhabditidae</taxon>
        <taxon>Heterorhabditis</taxon>
    </lineage>
</organism>
<protein>
    <submittedName>
        <fullName evidence="2">HTH_Tnp_Tc3_1 domain-containing protein</fullName>
    </submittedName>
</protein>
<dbReference type="Pfam" id="PF13551">
    <property type="entry name" value="HTH_29"/>
    <property type="match status" value="1"/>
</dbReference>
<sequence length="81" mass="9312">MFKISLNYLVSEVPYNIQSSSHNYCPSYEQGEKIVIAKKLCATKMAVRRTVKRYQGLGIVKDRPRSGRPIWLLTSISVQHQ</sequence>
<dbReference type="Proteomes" id="UP000095283">
    <property type="component" value="Unplaced"/>
</dbReference>